<dbReference type="EMBL" id="JADQTO010000014">
    <property type="protein sequence ID" value="MBG0565183.1"/>
    <property type="molecule type" value="Genomic_DNA"/>
</dbReference>
<evidence type="ECO:0000313" key="2">
    <source>
        <dbReference type="EMBL" id="MBG0565183.1"/>
    </source>
</evidence>
<accession>A0A931FZ14</accession>
<keyword evidence="3" id="KW-1185">Reference proteome</keyword>
<name>A0A931FZ14_9ACTN</name>
<dbReference type="RefSeq" id="WP_196416965.1">
    <property type="nucleotide sequence ID" value="NZ_JADQTO010000014.1"/>
</dbReference>
<evidence type="ECO:0000256" key="1">
    <source>
        <dbReference type="SAM" id="Phobius"/>
    </source>
</evidence>
<keyword evidence="1" id="KW-0472">Membrane</keyword>
<gene>
    <name evidence="2" type="ORF">I4J89_27390</name>
</gene>
<dbReference type="Proteomes" id="UP000598146">
    <property type="component" value="Unassembled WGS sequence"/>
</dbReference>
<keyword evidence="1" id="KW-1133">Transmembrane helix</keyword>
<reference evidence="2" key="1">
    <citation type="submission" date="2020-11" db="EMBL/GenBank/DDBJ databases">
        <title>Isolation and identification of active actinomycetes.</title>
        <authorList>
            <person name="Sun X."/>
        </authorList>
    </citation>
    <scope>NUCLEOTIDE SEQUENCE</scope>
    <source>
        <strain evidence="2">NEAU-A11</strain>
    </source>
</reference>
<keyword evidence="1" id="KW-0812">Transmembrane</keyword>
<feature type="transmembrane region" description="Helical" evidence="1">
    <location>
        <begin position="58"/>
        <end position="80"/>
    </location>
</feature>
<feature type="transmembrane region" description="Helical" evidence="1">
    <location>
        <begin position="32"/>
        <end position="51"/>
    </location>
</feature>
<protein>
    <submittedName>
        <fullName evidence="2">Uncharacterized protein</fullName>
    </submittedName>
</protein>
<feature type="transmembrane region" description="Helical" evidence="1">
    <location>
        <begin position="86"/>
        <end position="103"/>
    </location>
</feature>
<dbReference type="AlphaFoldDB" id="A0A931FZ14"/>
<sequence>MRLLLVGRVAAAVLSLSTFVFLFLHDSWHRDNMFLVPDLILCAILLAGALLPARAAVATLTVGFGYTAGVLTTSVLSYAVRDELGLPSLIGALAAAVLAVALARGQRSSGRRSVNPAASS</sequence>
<organism evidence="2 3">
    <name type="scientific">Actinoplanes aureus</name>
    <dbReference type="NCBI Taxonomy" id="2792083"/>
    <lineage>
        <taxon>Bacteria</taxon>
        <taxon>Bacillati</taxon>
        <taxon>Actinomycetota</taxon>
        <taxon>Actinomycetes</taxon>
        <taxon>Micromonosporales</taxon>
        <taxon>Micromonosporaceae</taxon>
        <taxon>Actinoplanes</taxon>
    </lineage>
</organism>
<proteinExistence type="predicted"/>
<evidence type="ECO:0000313" key="3">
    <source>
        <dbReference type="Proteomes" id="UP000598146"/>
    </source>
</evidence>
<comment type="caution">
    <text evidence="2">The sequence shown here is derived from an EMBL/GenBank/DDBJ whole genome shotgun (WGS) entry which is preliminary data.</text>
</comment>